<accession>A0A0F9LNR0</accession>
<reference evidence="1" key="1">
    <citation type="journal article" date="2015" name="Nature">
        <title>Complex archaea that bridge the gap between prokaryotes and eukaryotes.</title>
        <authorList>
            <person name="Spang A."/>
            <person name="Saw J.H."/>
            <person name="Jorgensen S.L."/>
            <person name="Zaremba-Niedzwiedzka K."/>
            <person name="Martijn J."/>
            <person name="Lind A.E."/>
            <person name="van Eijk R."/>
            <person name="Schleper C."/>
            <person name="Guy L."/>
            <person name="Ettema T.J."/>
        </authorList>
    </citation>
    <scope>NUCLEOTIDE SEQUENCE</scope>
</reference>
<comment type="caution">
    <text evidence="1">The sequence shown here is derived from an EMBL/GenBank/DDBJ whole genome shotgun (WGS) entry which is preliminary data.</text>
</comment>
<proteinExistence type="predicted"/>
<name>A0A0F9LNR0_9ZZZZ</name>
<sequence>MIFKSIKRYILIDDIHIHMILSVNIPADWENNNIQNVLKETIKAYNLYGGMTLTETSPNEFVGVCGKFKRSIVPNPGKLQYKATFKIESSSTGSKLSIDYEEGKTLKIGKLGKKYIKIYFDHMQKALNEVLGKPYSSYE</sequence>
<dbReference type="AlphaFoldDB" id="A0A0F9LNR0"/>
<protein>
    <submittedName>
        <fullName evidence="1">Uncharacterized protein</fullName>
    </submittedName>
</protein>
<dbReference type="EMBL" id="LAZR01010629">
    <property type="protein sequence ID" value="KKM65950.1"/>
    <property type="molecule type" value="Genomic_DNA"/>
</dbReference>
<organism evidence="1">
    <name type="scientific">marine sediment metagenome</name>
    <dbReference type="NCBI Taxonomy" id="412755"/>
    <lineage>
        <taxon>unclassified sequences</taxon>
        <taxon>metagenomes</taxon>
        <taxon>ecological metagenomes</taxon>
    </lineage>
</organism>
<gene>
    <name evidence="1" type="ORF">LCGC14_1486140</name>
</gene>
<evidence type="ECO:0000313" key="1">
    <source>
        <dbReference type="EMBL" id="KKM65950.1"/>
    </source>
</evidence>